<reference evidence="2" key="1">
    <citation type="submission" date="2022-10" db="EMBL/GenBank/DDBJ databases">
        <title>Tapping the CABI collections for fungal endophytes: first genome assemblies for Collariella, Neodidymelliopsis, Ascochyta clinopodiicola, Didymella pomorum, Didymosphaeria variabile, Neocosmospora piperis and Neocucurbitaria cava.</title>
        <authorList>
            <person name="Hill R."/>
        </authorList>
    </citation>
    <scope>NUCLEOTIDE SEQUENCE</scope>
    <source>
        <strain evidence="2">IMI 356814</strain>
    </source>
</reference>
<feature type="compositionally biased region" description="Polar residues" evidence="1">
    <location>
        <begin position="250"/>
        <end position="269"/>
    </location>
</feature>
<evidence type="ECO:0000313" key="3">
    <source>
        <dbReference type="Proteomes" id="UP001140560"/>
    </source>
</evidence>
<dbReference type="Proteomes" id="UP001140560">
    <property type="component" value="Unassembled WGS sequence"/>
</dbReference>
<feature type="region of interest" description="Disordered" evidence="1">
    <location>
        <begin position="245"/>
        <end position="294"/>
    </location>
</feature>
<feature type="compositionally biased region" description="Basic and acidic residues" evidence="1">
    <location>
        <begin position="331"/>
        <end position="342"/>
    </location>
</feature>
<feature type="region of interest" description="Disordered" evidence="1">
    <location>
        <begin position="321"/>
        <end position="356"/>
    </location>
</feature>
<gene>
    <name evidence="2" type="ORF">N0V83_006765</name>
</gene>
<dbReference type="OrthoDB" id="3785820at2759"/>
<organism evidence="2 3">
    <name type="scientific">Neocucurbitaria cava</name>
    <dbReference type="NCBI Taxonomy" id="798079"/>
    <lineage>
        <taxon>Eukaryota</taxon>
        <taxon>Fungi</taxon>
        <taxon>Dikarya</taxon>
        <taxon>Ascomycota</taxon>
        <taxon>Pezizomycotina</taxon>
        <taxon>Dothideomycetes</taxon>
        <taxon>Pleosporomycetidae</taxon>
        <taxon>Pleosporales</taxon>
        <taxon>Pleosporineae</taxon>
        <taxon>Cucurbitariaceae</taxon>
        <taxon>Neocucurbitaria</taxon>
    </lineage>
</organism>
<accession>A0A9W8Y6K5</accession>
<keyword evidence="3" id="KW-1185">Reference proteome</keyword>
<comment type="caution">
    <text evidence="2">The sequence shown here is derived from an EMBL/GenBank/DDBJ whole genome shotgun (WGS) entry which is preliminary data.</text>
</comment>
<protein>
    <submittedName>
        <fullName evidence="2">Uncharacterized protein</fullName>
    </submittedName>
</protein>
<dbReference type="AlphaFoldDB" id="A0A9W8Y6K5"/>
<dbReference type="EMBL" id="JAPEUY010000011">
    <property type="protein sequence ID" value="KAJ4368408.1"/>
    <property type="molecule type" value="Genomic_DNA"/>
</dbReference>
<proteinExistence type="predicted"/>
<evidence type="ECO:0000256" key="1">
    <source>
        <dbReference type="SAM" id="MobiDB-lite"/>
    </source>
</evidence>
<name>A0A9W8Y6K5_9PLEO</name>
<evidence type="ECO:0000313" key="2">
    <source>
        <dbReference type="EMBL" id="KAJ4368408.1"/>
    </source>
</evidence>
<sequence length="386" mass="43146">MAPNTCVQVLGDEFEYVESEWDSRAEFDAWLAEAVETDDANEALVEQAHQDYVDKHNQLELAKLEERVGWAYSNDLRKRSANQQPPEGLTEEHINILMNALGLYNVTYKQYQRSMHLDHYFKSMLGPDDVALAHLALDLYSVTYEQYQRSLHLHYYLENMIHPNTIALAQHQAAKRTARATALRVRPDFAELEVSNDMASRSTPRSLVDLMTDSGRAEAAIWQARLAHRASLVRTFGTDFLDSSLLPSRPKQQAPPSAVTGATASTQAAAPTEVVGDPTHPTMHHGRDASTSKPTEYTLDGGPAHLPGTVAYYKRQALKKAAVPPPQPKATIEEHDDGHNADDESSSVKNKGRRKSLVMVFGRTNVRRATASGKVHKRMQKRNKRA</sequence>